<accession>K3ZVY9</accession>
<name>K3ZVY9_SETIT</name>
<reference evidence="6" key="3">
    <citation type="submission" date="2018-08" db="UniProtKB">
        <authorList>
            <consortium name="EnsemblPlants"/>
        </authorList>
    </citation>
    <scope>IDENTIFICATION</scope>
    <source>
        <strain evidence="6">Yugu1</strain>
    </source>
</reference>
<evidence type="ECO:0000313" key="6">
    <source>
        <dbReference type="EnsemblPlants" id="KQL25192"/>
    </source>
</evidence>
<reference evidence="5 7" key="1">
    <citation type="journal article" date="2012" name="Nat. Biotechnol.">
        <title>Reference genome sequence of the model plant Setaria.</title>
        <authorList>
            <person name="Bennetzen J.L."/>
            <person name="Schmutz J."/>
            <person name="Wang H."/>
            <person name="Percifield R."/>
            <person name="Hawkins J."/>
            <person name="Pontaroli A.C."/>
            <person name="Estep M."/>
            <person name="Feng L."/>
            <person name="Vaughn J.N."/>
            <person name="Grimwood J."/>
            <person name="Jenkins J."/>
            <person name="Barry K."/>
            <person name="Lindquist E."/>
            <person name="Hellsten U."/>
            <person name="Deshpande S."/>
            <person name="Wang X."/>
            <person name="Wu X."/>
            <person name="Mitros T."/>
            <person name="Triplett J."/>
            <person name="Yang X."/>
            <person name="Ye C.Y."/>
            <person name="Mauro-Herrera M."/>
            <person name="Wang L."/>
            <person name="Li P."/>
            <person name="Sharma M."/>
            <person name="Sharma R."/>
            <person name="Ronald P.C."/>
            <person name="Panaud O."/>
            <person name="Kellogg E.A."/>
            <person name="Brutnell T.P."/>
            <person name="Doust A.N."/>
            <person name="Tuskan G.A."/>
            <person name="Rokhsar D."/>
            <person name="Devos K.M."/>
        </authorList>
    </citation>
    <scope>NUCLEOTIDE SEQUENCE [LARGE SCALE GENOMIC DNA]</scope>
    <source>
        <strain evidence="7">cv. Yugu1</strain>
        <strain evidence="5">Yugu1</strain>
    </source>
</reference>
<gene>
    <name evidence="6" type="primary">LOC101783993</name>
    <name evidence="5" type="ORF">SETIT_2G264100v2</name>
</gene>
<dbReference type="EMBL" id="AGNK02001186">
    <property type="status" value="NOT_ANNOTATED_CDS"/>
    <property type="molecule type" value="Genomic_DNA"/>
</dbReference>
<reference evidence="5" key="2">
    <citation type="submission" date="2015-07" db="EMBL/GenBank/DDBJ databases">
        <authorList>
            <person name="Noorani M."/>
        </authorList>
    </citation>
    <scope>NUCLEOTIDE SEQUENCE</scope>
    <source>
        <strain evidence="5">Yugu1</strain>
    </source>
</reference>
<evidence type="ECO:0000313" key="5">
    <source>
        <dbReference type="EMBL" id="RCV12372.1"/>
    </source>
</evidence>
<dbReference type="eggNOG" id="KOG4772">
    <property type="taxonomic scope" value="Eukaryota"/>
</dbReference>
<proteinExistence type="inferred from homology"/>
<organism evidence="6 7">
    <name type="scientific">Setaria italica</name>
    <name type="common">Foxtail millet</name>
    <name type="synonym">Panicum italicum</name>
    <dbReference type="NCBI Taxonomy" id="4555"/>
    <lineage>
        <taxon>Eukaryota</taxon>
        <taxon>Viridiplantae</taxon>
        <taxon>Streptophyta</taxon>
        <taxon>Embryophyta</taxon>
        <taxon>Tracheophyta</taxon>
        <taxon>Spermatophyta</taxon>
        <taxon>Magnoliopsida</taxon>
        <taxon>Liliopsida</taxon>
        <taxon>Poales</taxon>
        <taxon>Poaceae</taxon>
        <taxon>PACMAD clade</taxon>
        <taxon>Panicoideae</taxon>
        <taxon>Panicodae</taxon>
        <taxon>Paniceae</taxon>
        <taxon>Cenchrinae</taxon>
        <taxon>Setaria</taxon>
    </lineage>
</organism>
<sequence>MAAATATAGDRRRRSRAPGGGAAAAAGNDDGEEQHVNPFLDVAPSASSRVQFRNVASRARWVEEAGAAEVVESKGKLWLTTGVTRGGKLCYNVEEIGFLVERGALILLNDKDETIGIEGIYEKIVGGKYGCSWDAFQAYKHLKSLGYIVGRYGVPWTMKSSGTCDTTVPPTSVVHTDQSFNRVDGTCSDITLKEMHIDGISPSFEVYLPNSKFKKSSPGTPSFLLCLLRNKPPTRVELEMVENNFGGIPLKYCHVDNGRVSFLSFDKVALPSLP</sequence>
<keyword evidence="2" id="KW-0819">tRNA processing</keyword>
<feature type="domain" description="tRNA-splicing endonuclease subunit Sen54 N-terminal" evidence="4">
    <location>
        <begin position="48"/>
        <end position="107"/>
    </location>
</feature>
<dbReference type="InterPro" id="IPR024336">
    <property type="entry name" value="tRNA_splic_suSen54_N"/>
</dbReference>
<evidence type="ECO:0000256" key="1">
    <source>
        <dbReference type="ARBA" id="ARBA00005736"/>
    </source>
</evidence>
<dbReference type="GeneID" id="101783993"/>
<dbReference type="Pfam" id="PF12928">
    <property type="entry name" value="tRNA_int_end_N2"/>
    <property type="match status" value="1"/>
</dbReference>
<protein>
    <recommendedName>
        <fullName evidence="4">tRNA-splicing endonuclease subunit Sen54 N-terminal domain-containing protein</fullName>
    </recommendedName>
</protein>
<dbReference type="Proteomes" id="UP000004995">
    <property type="component" value="Unassembled WGS sequence"/>
</dbReference>
<evidence type="ECO:0000313" key="7">
    <source>
        <dbReference type="Proteomes" id="UP000004995"/>
    </source>
</evidence>
<dbReference type="PANTHER" id="PTHR21027:SF1">
    <property type="entry name" value="TRNA-SPLICING ENDONUCLEASE SUBUNIT SEN54"/>
    <property type="match status" value="1"/>
</dbReference>
<evidence type="ECO:0000259" key="4">
    <source>
        <dbReference type="Pfam" id="PF12928"/>
    </source>
</evidence>
<dbReference type="KEGG" id="sita:101783993"/>
<feature type="region of interest" description="Disordered" evidence="3">
    <location>
        <begin position="1"/>
        <end position="37"/>
    </location>
</feature>
<dbReference type="OrthoDB" id="408683at2759"/>
<dbReference type="InterPro" id="IPR024337">
    <property type="entry name" value="tRNA_splic_suSen54"/>
</dbReference>
<dbReference type="EMBL" id="CM003529">
    <property type="protein sequence ID" value="RCV12372.1"/>
    <property type="molecule type" value="Genomic_DNA"/>
</dbReference>
<dbReference type="GO" id="GO:0000214">
    <property type="term" value="C:tRNA-intron endonuclease complex"/>
    <property type="evidence" value="ECO:0000318"/>
    <property type="project" value="GO_Central"/>
</dbReference>
<dbReference type="EnsemblPlants" id="KQL25192">
    <property type="protein sequence ID" value="KQL25192"/>
    <property type="gene ID" value="SETIT_030770mg"/>
</dbReference>
<dbReference type="PANTHER" id="PTHR21027">
    <property type="entry name" value="TRNA-SPLICING ENDONUCLEASE SUBUNIT SEN54"/>
    <property type="match status" value="1"/>
</dbReference>
<keyword evidence="7" id="KW-1185">Reference proteome</keyword>
<dbReference type="STRING" id="4555.K3ZVY9"/>
<dbReference type="GO" id="GO:0000379">
    <property type="term" value="P:tRNA-type intron splice site recognition and cleavage"/>
    <property type="evidence" value="ECO:0000318"/>
    <property type="project" value="GO_Central"/>
</dbReference>
<dbReference type="HOGENOM" id="CLU_078355_0_0_1"/>
<evidence type="ECO:0000256" key="3">
    <source>
        <dbReference type="SAM" id="MobiDB-lite"/>
    </source>
</evidence>
<dbReference type="AlphaFoldDB" id="K3ZVY9"/>
<comment type="similarity">
    <text evidence="1">Belongs to the SEN54 family.</text>
</comment>
<dbReference type="Gramene" id="KQL25192">
    <property type="protein sequence ID" value="KQL25192"/>
    <property type="gene ID" value="SETIT_030770mg"/>
</dbReference>
<dbReference type="RefSeq" id="XP_004959587.1">
    <property type="nucleotide sequence ID" value="XM_004959530.2"/>
</dbReference>
<dbReference type="OMA" id="GCCWESF"/>
<evidence type="ECO:0000256" key="2">
    <source>
        <dbReference type="ARBA" id="ARBA00022694"/>
    </source>
</evidence>